<organism evidence="3 4">
    <name type="scientific">Penicilliopsis zonata CBS 506.65</name>
    <dbReference type="NCBI Taxonomy" id="1073090"/>
    <lineage>
        <taxon>Eukaryota</taxon>
        <taxon>Fungi</taxon>
        <taxon>Dikarya</taxon>
        <taxon>Ascomycota</taxon>
        <taxon>Pezizomycotina</taxon>
        <taxon>Eurotiomycetes</taxon>
        <taxon>Eurotiomycetidae</taxon>
        <taxon>Eurotiales</taxon>
        <taxon>Aspergillaceae</taxon>
        <taxon>Penicilliopsis</taxon>
    </lineage>
</organism>
<evidence type="ECO:0000313" key="3">
    <source>
        <dbReference type="EMBL" id="OJJ43682.1"/>
    </source>
</evidence>
<evidence type="ECO:0000259" key="2">
    <source>
        <dbReference type="Pfam" id="PF09362"/>
    </source>
</evidence>
<dbReference type="RefSeq" id="XP_022578192.1">
    <property type="nucleotide sequence ID" value="XM_022729949.1"/>
</dbReference>
<evidence type="ECO:0000313" key="4">
    <source>
        <dbReference type="Proteomes" id="UP000184188"/>
    </source>
</evidence>
<dbReference type="PANTHER" id="PTHR43662:SF3">
    <property type="entry name" value="DOMAIN PROTEIN, PUTATIVE (AFU_ORTHOLOGUE AFUA_6G11970)-RELATED"/>
    <property type="match status" value="1"/>
</dbReference>
<dbReference type="STRING" id="1073090.A0A1L9S929"/>
<keyword evidence="4" id="KW-1185">Reference proteome</keyword>
<dbReference type="InterPro" id="IPR018535">
    <property type="entry name" value="DUF1996"/>
</dbReference>
<gene>
    <name evidence="3" type="ORF">ASPZODRAFT_74138</name>
</gene>
<feature type="region of interest" description="Disordered" evidence="1">
    <location>
        <begin position="301"/>
        <end position="325"/>
    </location>
</feature>
<dbReference type="EMBL" id="KV878351">
    <property type="protein sequence ID" value="OJJ43682.1"/>
    <property type="molecule type" value="Genomic_DNA"/>
</dbReference>
<dbReference type="Proteomes" id="UP000184188">
    <property type="component" value="Unassembled WGS sequence"/>
</dbReference>
<sequence>MIVPDGFISDCNPLTIQRSDPVYFPGTEGIHVHAIAGGTAFQRTMGPRTALAAKNTTCGFSQDKSNYWVPQLYYHLENGSFALMEFVNMPVWYRNRACDYVPDREDCDGASLPRAPPAGLRMVAGNPFLRTYNSSDIAQRAIYHECNIELPSGKITKVKSHELPRRSCVALSLKVWMQSCWDGKNLDSVDHVSHLAYPAIGDYDGGVCPETHPVAIATMMVSAGFNVEPYPDYENWVYSMGDPTGYGLHAELISGWTDEEAMRQGLETCSGVLGVANPDCTLTQGKMSNQLWSGVAQVPEVPAPKEELGQDGPIPKLPGNNPVTA</sequence>
<dbReference type="Pfam" id="PF09362">
    <property type="entry name" value="DUF1996"/>
    <property type="match status" value="1"/>
</dbReference>
<dbReference type="PANTHER" id="PTHR43662">
    <property type="match status" value="1"/>
</dbReference>
<feature type="domain" description="DUF1996" evidence="2">
    <location>
        <begin position="20"/>
        <end position="256"/>
    </location>
</feature>
<dbReference type="GeneID" id="34616413"/>
<dbReference type="OrthoDB" id="74764at2759"/>
<accession>A0A1L9S929</accession>
<protein>
    <recommendedName>
        <fullName evidence="2">DUF1996 domain-containing protein</fullName>
    </recommendedName>
</protein>
<name>A0A1L9S929_9EURO</name>
<evidence type="ECO:0000256" key="1">
    <source>
        <dbReference type="SAM" id="MobiDB-lite"/>
    </source>
</evidence>
<dbReference type="VEuPathDB" id="FungiDB:ASPZODRAFT_74138"/>
<reference evidence="4" key="1">
    <citation type="journal article" date="2017" name="Genome Biol.">
        <title>Comparative genomics reveals high biological diversity and specific adaptations in the industrially and medically important fungal genus Aspergillus.</title>
        <authorList>
            <person name="de Vries R.P."/>
            <person name="Riley R."/>
            <person name="Wiebenga A."/>
            <person name="Aguilar-Osorio G."/>
            <person name="Amillis S."/>
            <person name="Uchima C.A."/>
            <person name="Anderluh G."/>
            <person name="Asadollahi M."/>
            <person name="Askin M."/>
            <person name="Barry K."/>
            <person name="Battaglia E."/>
            <person name="Bayram O."/>
            <person name="Benocci T."/>
            <person name="Braus-Stromeyer S.A."/>
            <person name="Caldana C."/>
            <person name="Canovas D."/>
            <person name="Cerqueira G.C."/>
            <person name="Chen F."/>
            <person name="Chen W."/>
            <person name="Choi C."/>
            <person name="Clum A."/>
            <person name="Dos Santos R.A."/>
            <person name="Damasio A.R."/>
            <person name="Diallinas G."/>
            <person name="Emri T."/>
            <person name="Fekete E."/>
            <person name="Flipphi M."/>
            <person name="Freyberg S."/>
            <person name="Gallo A."/>
            <person name="Gournas C."/>
            <person name="Habgood R."/>
            <person name="Hainaut M."/>
            <person name="Harispe M.L."/>
            <person name="Henrissat B."/>
            <person name="Hilden K.S."/>
            <person name="Hope R."/>
            <person name="Hossain A."/>
            <person name="Karabika E."/>
            <person name="Karaffa L."/>
            <person name="Karanyi Z."/>
            <person name="Krasevec N."/>
            <person name="Kuo A."/>
            <person name="Kusch H."/>
            <person name="LaButti K."/>
            <person name="Lagendijk E.L."/>
            <person name="Lapidus A."/>
            <person name="Levasseur A."/>
            <person name="Lindquist E."/>
            <person name="Lipzen A."/>
            <person name="Logrieco A.F."/>
            <person name="MacCabe A."/>
            <person name="Maekelae M.R."/>
            <person name="Malavazi I."/>
            <person name="Melin P."/>
            <person name="Meyer V."/>
            <person name="Mielnichuk N."/>
            <person name="Miskei M."/>
            <person name="Molnar A.P."/>
            <person name="Mule G."/>
            <person name="Ngan C.Y."/>
            <person name="Orejas M."/>
            <person name="Orosz E."/>
            <person name="Ouedraogo J.P."/>
            <person name="Overkamp K.M."/>
            <person name="Park H.-S."/>
            <person name="Perrone G."/>
            <person name="Piumi F."/>
            <person name="Punt P.J."/>
            <person name="Ram A.F."/>
            <person name="Ramon A."/>
            <person name="Rauscher S."/>
            <person name="Record E."/>
            <person name="Riano-Pachon D.M."/>
            <person name="Robert V."/>
            <person name="Roehrig J."/>
            <person name="Ruller R."/>
            <person name="Salamov A."/>
            <person name="Salih N.S."/>
            <person name="Samson R.A."/>
            <person name="Sandor E."/>
            <person name="Sanguinetti M."/>
            <person name="Schuetze T."/>
            <person name="Sepcic K."/>
            <person name="Shelest E."/>
            <person name="Sherlock G."/>
            <person name="Sophianopoulou V."/>
            <person name="Squina F.M."/>
            <person name="Sun H."/>
            <person name="Susca A."/>
            <person name="Todd R.B."/>
            <person name="Tsang A."/>
            <person name="Unkles S.E."/>
            <person name="van de Wiele N."/>
            <person name="van Rossen-Uffink D."/>
            <person name="Oliveira J.V."/>
            <person name="Vesth T.C."/>
            <person name="Visser J."/>
            <person name="Yu J.-H."/>
            <person name="Zhou M."/>
            <person name="Andersen M.R."/>
            <person name="Archer D.B."/>
            <person name="Baker S.E."/>
            <person name="Benoit I."/>
            <person name="Brakhage A.A."/>
            <person name="Braus G.H."/>
            <person name="Fischer R."/>
            <person name="Frisvad J.C."/>
            <person name="Goldman G.H."/>
            <person name="Houbraken J."/>
            <person name="Oakley B."/>
            <person name="Pocsi I."/>
            <person name="Scazzocchio C."/>
            <person name="Seiboth B."/>
            <person name="vanKuyk P.A."/>
            <person name="Wortman J."/>
            <person name="Dyer P.S."/>
            <person name="Grigoriev I.V."/>
        </authorList>
    </citation>
    <scope>NUCLEOTIDE SEQUENCE [LARGE SCALE GENOMIC DNA]</scope>
    <source>
        <strain evidence="4">CBS 506.65</strain>
    </source>
</reference>
<dbReference type="AlphaFoldDB" id="A0A1L9S929"/>
<proteinExistence type="predicted"/>